<dbReference type="AlphaFoldDB" id="A0A495WCV2"/>
<keyword evidence="1" id="KW-0677">Repeat</keyword>
<reference evidence="4 5" key="1">
    <citation type="submission" date="2018-10" db="EMBL/GenBank/DDBJ databases">
        <title>Genomic Encyclopedia of Archaeal and Bacterial Type Strains, Phase II (KMG-II): from individual species to whole genera.</title>
        <authorList>
            <person name="Goeker M."/>
        </authorList>
    </citation>
    <scope>NUCLEOTIDE SEQUENCE [LARGE SCALE GENOMIC DNA]</scope>
    <source>
        <strain evidence="4 5">NSB1</strain>
    </source>
</reference>
<protein>
    <submittedName>
        <fullName evidence="4">Tetratricopeptide repeat protein</fullName>
    </submittedName>
</protein>
<dbReference type="InterPro" id="IPR050498">
    <property type="entry name" value="Ycf3"/>
</dbReference>
<dbReference type="PANTHER" id="PTHR44858">
    <property type="entry name" value="TETRATRICOPEPTIDE REPEAT PROTEIN 6"/>
    <property type="match status" value="1"/>
</dbReference>
<dbReference type="EMBL" id="RBXN01000003">
    <property type="protein sequence ID" value="RKT58964.1"/>
    <property type="molecule type" value="Genomic_DNA"/>
</dbReference>
<feature type="repeat" description="TPR" evidence="3">
    <location>
        <begin position="400"/>
        <end position="433"/>
    </location>
</feature>
<name>A0A495WCV2_9BACT</name>
<dbReference type="Proteomes" id="UP000269493">
    <property type="component" value="Unassembled WGS sequence"/>
</dbReference>
<evidence type="ECO:0000256" key="1">
    <source>
        <dbReference type="ARBA" id="ARBA00022737"/>
    </source>
</evidence>
<dbReference type="InterPro" id="IPR011990">
    <property type="entry name" value="TPR-like_helical_dom_sf"/>
</dbReference>
<dbReference type="Gene3D" id="1.25.40.10">
    <property type="entry name" value="Tetratricopeptide repeat domain"/>
    <property type="match status" value="1"/>
</dbReference>
<dbReference type="InterPro" id="IPR019734">
    <property type="entry name" value="TPR_rpt"/>
</dbReference>
<keyword evidence="2 3" id="KW-0802">TPR repeat</keyword>
<evidence type="ECO:0000256" key="2">
    <source>
        <dbReference type="ARBA" id="ARBA00022803"/>
    </source>
</evidence>
<gene>
    <name evidence="4" type="ORF">BC742_1101</name>
</gene>
<organism evidence="4 5">
    <name type="scientific">Coprobacter fastidiosus NSB1 = JCM 33896</name>
    <dbReference type="NCBI Taxonomy" id="1349822"/>
    <lineage>
        <taxon>Bacteria</taxon>
        <taxon>Pseudomonadati</taxon>
        <taxon>Bacteroidota</taxon>
        <taxon>Bacteroidia</taxon>
        <taxon>Bacteroidales</taxon>
        <taxon>Barnesiellaceae</taxon>
        <taxon>Coprobacter</taxon>
    </lineage>
</organism>
<dbReference type="SUPFAM" id="SSF48452">
    <property type="entry name" value="TPR-like"/>
    <property type="match status" value="1"/>
</dbReference>
<accession>A0A495WCV2</accession>
<comment type="caution">
    <text evidence="4">The sequence shown here is derived from an EMBL/GenBank/DDBJ whole genome shotgun (WGS) entry which is preliminary data.</text>
</comment>
<keyword evidence="5" id="KW-1185">Reference proteome</keyword>
<evidence type="ECO:0000313" key="4">
    <source>
        <dbReference type="EMBL" id="RKT58964.1"/>
    </source>
</evidence>
<proteinExistence type="predicted"/>
<evidence type="ECO:0000313" key="5">
    <source>
        <dbReference type="Proteomes" id="UP000269493"/>
    </source>
</evidence>
<dbReference type="PROSITE" id="PS51257">
    <property type="entry name" value="PROKAR_LIPOPROTEIN"/>
    <property type="match status" value="1"/>
</dbReference>
<dbReference type="InterPro" id="IPR013105">
    <property type="entry name" value="TPR_2"/>
</dbReference>
<sequence length="574" mass="63532">MNIKKKYNPIKQLVMNKKLYLPLLLAVLVAFVGCKKMGGLSADYFTVTPSPLEVVGGKVAATITGKFPEKYFKKKVTVTVTPYLVYEGGETAAASYTYQGEKVKGNNQTISYKLGGNITMKASFDYIPQMRKSDLYLAFKVQKGSKSYDLPRVKVAEGVLATAEISNAATVKPALAADKFQRIINESRKADILFLIQQANIRANQLSTDQMKEFHNEVANAASAANKELKGINISSYASPDGGVELNTKLAENREKNTVKYMNEQLKKGNIETDMTAEFTAQDWEGFKELVEKSNIQDKDLILRVLSMYSDPEQREKEIKNMSSTFKVLADEILPQLRYSRITASIDIIGKSDAEISKLAASDPKSLTLDELLYAGTLTDSKDDKIAIYKKAAEIYPNDYRAYNNVGMAYYQKQNVAEAENWFKKAAKIDPKAPEVQMNLGLISLAKNDYNKAAQEFGNAAGIDELKEATGVLYLKKGEYQKAVKAFGDTKSNNAAIAQILTKDYNKAKNTLSSINNGKDATTLYLLAVVGARTNNEKMVKENLQKAISLDNQMKAFAAADIEFAKYDISSLTK</sequence>
<dbReference type="PANTHER" id="PTHR44858:SF1">
    <property type="entry name" value="UDP-N-ACETYLGLUCOSAMINE--PEPTIDE N-ACETYLGLUCOSAMINYLTRANSFERASE SPINDLY-RELATED"/>
    <property type="match status" value="1"/>
</dbReference>
<evidence type="ECO:0000256" key="3">
    <source>
        <dbReference type="PROSITE-ProRule" id="PRU00339"/>
    </source>
</evidence>
<dbReference type="SMART" id="SM00028">
    <property type="entry name" value="TPR"/>
    <property type="match status" value="3"/>
</dbReference>
<dbReference type="Pfam" id="PF07719">
    <property type="entry name" value="TPR_2"/>
    <property type="match status" value="1"/>
</dbReference>
<dbReference type="PROSITE" id="PS50005">
    <property type="entry name" value="TPR"/>
    <property type="match status" value="1"/>
</dbReference>